<gene>
    <name evidence="12" type="ORF">ABW286_14515</name>
</gene>
<accession>A0ABV3N3J5</accession>
<name>A0ABV3N3J5_9GAMM</name>
<evidence type="ECO:0000259" key="10">
    <source>
        <dbReference type="Pfam" id="PF13953"/>
    </source>
</evidence>
<dbReference type="Pfam" id="PF00577">
    <property type="entry name" value="Usher"/>
    <property type="match status" value="1"/>
</dbReference>
<dbReference type="InterPro" id="IPR000015">
    <property type="entry name" value="Fimb_usher"/>
</dbReference>
<dbReference type="InterPro" id="IPR018030">
    <property type="entry name" value="Fimbrial_membr_usher_CS"/>
</dbReference>
<protein>
    <submittedName>
        <fullName evidence="12">Outer membrane usher protein</fullName>
    </submittedName>
</protein>
<feature type="domain" description="PapC-like C-terminal" evidence="10">
    <location>
        <begin position="758"/>
        <end position="813"/>
    </location>
</feature>
<dbReference type="Pfam" id="PF13953">
    <property type="entry name" value="PapC_C"/>
    <property type="match status" value="1"/>
</dbReference>
<keyword evidence="3 9" id="KW-0813">Transport</keyword>
<dbReference type="Gene3D" id="2.60.40.3110">
    <property type="match status" value="1"/>
</dbReference>
<evidence type="ECO:0000256" key="5">
    <source>
        <dbReference type="ARBA" id="ARBA00022692"/>
    </source>
</evidence>
<dbReference type="Proteomes" id="UP001554567">
    <property type="component" value="Unassembled WGS sequence"/>
</dbReference>
<dbReference type="InterPro" id="IPR025949">
    <property type="entry name" value="PapC-like_C"/>
</dbReference>
<evidence type="ECO:0000313" key="13">
    <source>
        <dbReference type="Proteomes" id="UP001554567"/>
    </source>
</evidence>
<evidence type="ECO:0000256" key="2">
    <source>
        <dbReference type="ARBA" id="ARBA00008064"/>
    </source>
</evidence>
<keyword evidence="13" id="KW-1185">Reference proteome</keyword>
<comment type="similarity">
    <text evidence="2 9">Belongs to the fimbrial export usher family.</text>
</comment>
<dbReference type="PROSITE" id="PS01151">
    <property type="entry name" value="FIMBRIAL_USHER"/>
    <property type="match status" value="1"/>
</dbReference>
<evidence type="ECO:0000256" key="1">
    <source>
        <dbReference type="ARBA" id="ARBA00004571"/>
    </source>
</evidence>
<evidence type="ECO:0000313" key="12">
    <source>
        <dbReference type="EMBL" id="MEW5290380.1"/>
    </source>
</evidence>
<comment type="caution">
    <text evidence="12">The sequence shown here is derived from an EMBL/GenBank/DDBJ whole genome shotgun (WGS) entry which is preliminary data.</text>
</comment>
<dbReference type="PANTHER" id="PTHR30451">
    <property type="entry name" value="OUTER MEMBRANE USHER PROTEIN"/>
    <property type="match status" value="1"/>
</dbReference>
<evidence type="ECO:0000259" key="11">
    <source>
        <dbReference type="Pfam" id="PF13954"/>
    </source>
</evidence>
<keyword evidence="8 9" id="KW-0998">Cell outer membrane</keyword>
<reference evidence="12 13" key="1">
    <citation type="submission" date="2024-07" db="EMBL/GenBank/DDBJ databases">
        <authorList>
            <person name="Dulla G.F.J."/>
            <person name="Delorm J.G."/>
        </authorList>
    </citation>
    <scope>NUCLEOTIDE SEQUENCE [LARGE SCALE GENOMIC DNA]</scope>
    <source>
        <strain evidence="12 13">JGD 233</strain>
    </source>
</reference>
<dbReference type="InterPro" id="IPR042186">
    <property type="entry name" value="FimD_plug_dom"/>
</dbReference>
<keyword evidence="7 9" id="KW-0472">Membrane</keyword>
<dbReference type="NCBIfam" id="NF011812">
    <property type="entry name" value="PRK15284.1"/>
    <property type="match status" value="1"/>
</dbReference>
<dbReference type="EMBL" id="JBFKZN010000007">
    <property type="protein sequence ID" value="MEW5290380.1"/>
    <property type="molecule type" value="Genomic_DNA"/>
</dbReference>
<dbReference type="PANTHER" id="PTHR30451:SF10">
    <property type="entry name" value="OUTER MEMBRANE USHER PROTEIN YFCU-RELATED"/>
    <property type="match status" value="1"/>
</dbReference>
<evidence type="ECO:0000256" key="3">
    <source>
        <dbReference type="ARBA" id="ARBA00022448"/>
    </source>
</evidence>
<keyword evidence="5 9" id="KW-0812">Transmembrane</keyword>
<feature type="domain" description="PapC N-terminal" evidence="11">
    <location>
        <begin position="37"/>
        <end position="181"/>
    </location>
</feature>
<evidence type="ECO:0000256" key="7">
    <source>
        <dbReference type="ARBA" id="ARBA00023136"/>
    </source>
</evidence>
<dbReference type="InterPro" id="IPR037224">
    <property type="entry name" value="PapC_N_sf"/>
</dbReference>
<dbReference type="InterPro" id="IPR043142">
    <property type="entry name" value="PapC-like_C_sf"/>
</dbReference>
<dbReference type="Pfam" id="PF13954">
    <property type="entry name" value="PapC_N"/>
    <property type="match status" value="1"/>
</dbReference>
<evidence type="ECO:0000256" key="4">
    <source>
        <dbReference type="ARBA" id="ARBA00022452"/>
    </source>
</evidence>
<dbReference type="Gene3D" id="2.60.40.2070">
    <property type="match status" value="1"/>
</dbReference>
<evidence type="ECO:0000256" key="8">
    <source>
        <dbReference type="ARBA" id="ARBA00023237"/>
    </source>
</evidence>
<keyword evidence="9" id="KW-1029">Fimbrium biogenesis</keyword>
<keyword evidence="6" id="KW-0732">Signal</keyword>
<proteinExistence type="inferred from homology"/>
<keyword evidence="4" id="KW-1134">Transmembrane beta strand</keyword>
<comment type="subcellular location">
    <subcellularLocation>
        <location evidence="1 9">Cell outer membrane</location>
        <topology evidence="1 9">Multi-pass membrane protein</topology>
    </subcellularLocation>
</comment>
<organism evidence="12 13">
    <name type="scientific">Erwinia papayae</name>
    <dbReference type="NCBI Taxonomy" id="206499"/>
    <lineage>
        <taxon>Bacteria</taxon>
        <taxon>Pseudomonadati</taxon>
        <taxon>Pseudomonadota</taxon>
        <taxon>Gammaproteobacteria</taxon>
        <taxon>Enterobacterales</taxon>
        <taxon>Erwiniaceae</taxon>
        <taxon>Erwinia</taxon>
    </lineage>
</organism>
<evidence type="ECO:0000256" key="9">
    <source>
        <dbReference type="RuleBase" id="RU003884"/>
    </source>
</evidence>
<dbReference type="SUPFAM" id="SSF141729">
    <property type="entry name" value="FimD N-terminal domain-like"/>
    <property type="match status" value="1"/>
</dbReference>
<dbReference type="RefSeq" id="WP_367167915.1">
    <property type="nucleotide sequence ID" value="NZ_JBFKZN010000007.1"/>
</dbReference>
<dbReference type="Gene3D" id="2.60.40.2610">
    <property type="entry name" value="Outer membrane usher protein FimD, plug domain"/>
    <property type="match status" value="1"/>
</dbReference>
<dbReference type="InterPro" id="IPR025885">
    <property type="entry name" value="PapC_N"/>
</dbReference>
<evidence type="ECO:0000256" key="6">
    <source>
        <dbReference type="ARBA" id="ARBA00022729"/>
    </source>
</evidence>
<dbReference type="Gene3D" id="3.10.20.410">
    <property type="match status" value="1"/>
</dbReference>
<sequence>MAENNASIKIARWLKNIISLAIFFCFLGHAADINDVQFNSDILDVKDKKNIDLSRFSKAGYIMPGNYTVTLHVNNNNIPEQSVNWFTADNDDKESKPCFPADVLKIIGLKPELNSQLTWWHKNQCLNTESLPGINVRGNPASGVLYLNIPQIYLEYRAPGWDLPSQWDDGIPGGLVDYYASAQSRHNTSGISTNTLSGNGVVGANVGPWRLRGDWQGRYNSNTSQRAAWDWTRFYAYRAVKSIKARLSLGQNSLYSDVFDTFNYTGLSLQSDDNMLPPNLRGYAPEVSGIARTNAKVIISQQGRVIQETQVAAGPFRIQDLNEVITGKLDVKIEEQDGSVQTFTLNTASVPFLTRPGTVRYKLATGKPSDVQRRMEGPEFVTGELSWGAGRGWSLYGGMIGSENYNALSSGVGRDLMALGALSFDVTQSLVRRLPGDKTQSQSGASYRVSYAKHFDETDSEMTLAGYRYSDQGYMSMGEYLTAQKYGADYGNNKEMYTLSFSQQLRDWRMSLYLNYSHQTYWDKQDNDRFTLTASQYFNLGKLRNLSLSASAFNNKNNNINDKGIYLLLSMPWDNNGTLSYNSNFGSHNNSQQVSYYATVDDRNNYQLSSGITRRGTMASGYFNHRADIAQINANTSYQAGRYSSIGVSVQGGGTATAQGAALHRTSMQGGSRMLIDTAGIAGVPIKTFGANTRTNRFGKAVVADVSSYYRNRISIDVNLLPDDAEAISSVVQRTLTEGAIGFGRFDVVSGSKAMAVLTLDNGEAVPFGATVQNTQRQDVGMVGDDGTVYLRGIRAGSKMNVFWGGEERCEITLPGKISTDFTQYLLLPCRLPPSAQ</sequence>